<protein>
    <submittedName>
        <fullName evidence="1">Uncharacterized protein</fullName>
    </submittedName>
</protein>
<dbReference type="AlphaFoldDB" id="A0A177B3L5"/>
<accession>A0A177B3L5</accession>
<dbReference type="PANTHER" id="PTHR45913">
    <property type="entry name" value="EPM2A-INTERACTING PROTEIN 1"/>
    <property type="match status" value="1"/>
</dbReference>
<proteinExistence type="predicted"/>
<dbReference type="Proteomes" id="UP000078046">
    <property type="component" value="Unassembled WGS sequence"/>
</dbReference>
<name>A0A177B3L5_9BILA</name>
<dbReference type="EMBL" id="LWCA01000494">
    <property type="protein sequence ID" value="OAF68203.1"/>
    <property type="molecule type" value="Genomic_DNA"/>
</dbReference>
<evidence type="ECO:0000313" key="2">
    <source>
        <dbReference type="Proteomes" id="UP000078046"/>
    </source>
</evidence>
<keyword evidence="2" id="KW-1185">Reference proteome</keyword>
<reference evidence="1 2" key="1">
    <citation type="submission" date="2016-04" db="EMBL/GenBank/DDBJ databases">
        <title>The genome of Intoshia linei affirms orthonectids as highly simplified spiralians.</title>
        <authorList>
            <person name="Mikhailov K.V."/>
            <person name="Slusarev G.S."/>
            <person name="Nikitin M.A."/>
            <person name="Logacheva M.D."/>
            <person name="Penin A."/>
            <person name="Aleoshin V."/>
            <person name="Panchin Y.V."/>
        </authorList>
    </citation>
    <scope>NUCLEOTIDE SEQUENCE [LARGE SCALE GENOMIC DNA]</scope>
    <source>
        <strain evidence="1">Intl2013</strain>
        <tissue evidence="1">Whole animal</tissue>
    </source>
</reference>
<dbReference type="PANTHER" id="PTHR45913:SF10">
    <property type="entry name" value="DUF4371 DOMAIN-CONTAINING PROTEIN"/>
    <property type="match status" value="1"/>
</dbReference>
<gene>
    <name evidence="1" type="ORF">A3Q56_04052</name>
</gene>
<comment type="caution">
    <text evidence="1">The sequence shown here is derived from an EMBL/GenBank/DDBJ whole genome shotgun (WGS) entry which is preliminary data.</text>
</comment>
<evidence type="ECO:0000313" key="1">
    <source>
        <dbReference type="EMBL" id="OAF68203.1"/>
    </source>
</evidence>
<sequence length="264" mass="31513">MLERFCECINEVELFLDKKDLLDKFIHTNDDTWKVKLYFITDMAIFFNDLNKHLQGHGIMIDLMFSSVKGFVQKLNLIKRKIENSENSMFTFLKQHTCHIDNTLQQEFLSFITWTIETFSQRFIDFSDISKLFKVVRVPHLLENFDNYECFNWDWVCSNLDSELIDLKNNMRRVQKSAKRDVNVLEKYARQLQRPKKSGFVTFDVFWVNVKLRADLFYNGLNNTKVRNRLSVKSSQAQICLKTSNYRPDIEKLTSNFKQHHPSH</sequence>
<dbReference type="OrthoDB" id="6137485at2759"/>
<organism evidence="1 2">
    <name type="scientific">Intoshia linei</name>
    <dbReference type="NCBI Taxonomy" id="1819745"/>
    <lineage>
        <taxon>Eukaryota</taxon>
        <taxon>Metazoa</taxon>
        <taxon>Spiralia</taxon>
        <taxon>Lophotrochozoa</taxon>
        <taxon>Mesozoa</taxon>
        <taxon>Orthonectida</taxon>
        <taxon>Rhopaluridae</taxon>
        <taxon>Intoshia</taxon>
    </lineage>
</organism>